<dbReference type="Proteomes" id="UP000509626">
    <property type="component" value="Plasmid unnamed1"/>
</dbReference>
<geneLocation type="plasmid" evidence="2 3">
    <name>unnamed1</name>
</geneLocation>
<dbReference type="EMBL" id="CP058580">
    <property type="protein sequence ID" value="QLG64339.1"/>
    <property type="molecule type" value="Genomic_DNA"/>
</dbReference>
<dbReference type="GO" id="GO:0004519">
    <property type="term" value="F:endonuclease activity"/>
    <property type="evidence" value="ECO:0007669"/>
    <property type="project" value="UniProtKB-KW"/>
</dbReference>
<dbReference type="GO" id="GO:0000175">
    <property type="term" value="F:3'-5'-RNA exonuclease activity"/>
    <property type="evidence" value="ECO:0007669"/>
    <property type="project" value="TreeGrafter"/>
</dbReference>
<name>A0A7D5QEM0_9EURY</name>
<dbReference type="SUPFAM" id="SSF56219">
    <property type="entry name" value="DNase I-like"/>
    <property type="match status" value="1"/>
</dbReference>
<gene>
    <name evidence="2" type="ORF">HUG12_20720</name>
</gene>
<evidence type="ECO:0000259" key="1">
    <source>
        <dbReference type="Pfam" id="PF03372"/>
    </source>
</evidence>
<accession>A0A7D5QEM0</accession>
<keyword evidence="2" id="KW-0614">Plasmid</keyword>
<evidence type="ECO:0000313" key="2">
    <source>
        <dbReference type="EMBL" id="QLG64339.1"/>
    </source>
</evidence>
<keyword evidence="2" id="KW-0378">Hydrolase</keyword>
<dbReference type="KEGG" id="halu:HUG12_20720"/>
<proteinExistence type="predicted"/>
<dbReference type="InterPro" id="IPR036691">
    <property type="entry name" value="Endo/exonu/phosph_ase_sf"/>
</dbReference>
<dbReference type="OrthoDB" id="200635at2157"/>
<dbReference type="Gene3D" id="3.60.10.10">
    <property type="entry name" value="Endonuclease/exonuclease/phosphatase"/>
    <property type="match status" value="1"/>
</dbReference>
<dbReference type="Pfam" id="PF03372">
    <property type="entry name" value="Exo_endo_phos"/>
    <property type="match status" value="1"/>
</dbReference>
<dbReference type="AlphaFoldDB" id="A0A7D5QEM0"/>
<protein>
    <submittedName>
        <fullName evidence="2">Endonuclease/exonuclease/phosphatase family protein</fullName>
    </submittedName>
</protein>
<dbReference type="CDD" id="cd09083">
    <property type="entry name" value="EEP-1"/>
    <property type="match status" value="1"/>
</dbReference>
<keyword evidence="2" id="KW-0269">Exonuclease</keyword>
<dbReference type="PANTHER" id="PTHR12121">
    <property type="entry name" value="CARBON CATABOLITE REPRESSOR PROTEIN 4"/>
    <property type="match status" value="1"/>
</dbReference>
<dbReference type="PANTHER" id="PTHR12121:SF36">
    <property type="entry name" value="ENDONUCLEASE_EXONUCLEASE_PHOSPHATASE DOMAIN-CONTAINING PROTEIN"/>
    <property type="match status" value="1"/>
</dbReference>
<keyword evidence="3" id="KW-1185">Reference proteome</keyword>
<keyword evidence="2" id="KW-0540">Nuclease</keyword>
<keyword evidence="2" id="KW-0255">Endonuclease</keyword>
<reference evidence="2 3" key="1">
    <citation type="submission" date="2020-06" db="EMBL/GenBank/DDBJ databases">
        <title>NJ-3-1, isolated from saline soil.</title>
        <authorList>
            <person name="Cui H.L."/>
            <person name="Shi X."/>
        </authorList>
    </citation>
    <scope>NUCLEOTIDE SEQUENCE [LARGE SCALE GENOMIC DNA]</scope>
    <source>
        <strain evidence="2 3">NJ-3-1</strain>
        <plasmid evidence="2 3">unnamed1</plasmid>
    </source>
</reference>
<sequence>MSYNVRFDNPEVDPYTWRERRDDVASVIRFHRPDVVGLQEALHGQLEDLRERLPSYEWLSAGRAEARNAGEYAAVGYDADRFELVEESAFWLSESPDERGSVGWDARFPRLVRWVRLRERATDAELVHFNTHFDHEGETARLRSADLLADRIRETAPEAAVVVTGDLNCVESDAPYRRLVGDRADGPEGSGGPGDGVADGRSLCDGLYASDTPHHGPVTTTTEFDALVPDRKIDHVLISSDVEVTGHAVCADTTGEGLYPSDHLPILADLAVPIPAAERATAAAAGSGTADAEHPTVE</sequence>
<dbReference type="InterPro" id="IPR050410">
    <property type="entry name" value="CCR4/nocturin_mRNA_transcr"/>
</dbReference>
<dbReference type="InterPro" id="IPR005135">
    <property type="entry name" value="Endo/exonuclease/phosphatase"/>
</dbReference>
<evidence type="ECO:0000313" key="3">
    <source>
        <dbReference type="Proteomes" id="UP000509626"/>
    </source>
</evidence>
<organism evidence="2 3">
    <name type="scientific">Halorarum salinum</name>
    <dbReference type="NCBI Taxonomy" id="2743089"/>
    <lineage>
        <taxon>Archaea</taxon>
        <taxon>Methanobacteriati</taxon>
        <taxon>Methanobacteriota</taxon>
        <taxon>Stenosarchaea group</taxon>
        <taxon>Halobacteria</taxon>
        <taxon>Halobacteriales</taxon>
        <taxon>Haloferacaceae</taxon>
        <taxon>Halorarum</taxon>
    </lineage>
</organism>
<feature type="domain" description="Endonuclease/exonuclease/phosphatase" evidence="1">
    <location>
        <begin position="1"/>
        <end position="263"/>
    </location>
</feature>